<evidence type="ECO:0000256" key="1">
    <source>
        <dbReference type="SAM" id="MobiDB-lite"/>
    </source>
</evidence>
<evidence type="ECO:0000313" key="2">
    <source>
        <dbReference type="EMBL" id="ETO15312.1"/>
    </source>
</evidence>
<protein>
    <submittedName>
        <fullName evidence="2">Uncharacterized protein</fullName>
    </submittedName>
</protein>
<accession>X6MPE6</accession>
<gene>
    <name evidence="2" type="ORF">RFI_22053</name>
</gene>
<proteinExistence type="predicted"/>
<comment type="caution">
    <text evidence="2">The sequence shown here is derived from an EMBL/GenBank/DDBJ whole genome shotgun (WGS) entry which is preliminary data.</text>
</comment>
<dbReference type="Gene3D" id="1.10.238.10">
    <property type="entry name" value="EF-hand"/>
    <property type="match status" value="1"/>
</dbReference>
<reference evidence="2 3" key="1">
    <citation type="journal article" date="2013" name="Curr. Biol.">
        <title>The Genome of the Foraminiferan Reticulomyxa filosa.</title>
        <authorList>
            <person name="Glockner G."/>
            <person name="Hulsmann N."/>
            <person name="Schleicher M."/>
            <person name="Noegel A.A."/>
            <person name="Eichinger L."/>
            <person name="Gallinger C."/>
            <person name="Pawlowski J."/>
            <person name="Sierra R."/>
            <person name="Euteneuer U."/>
            <person name="Pillet L."/>
            <person name="Moustafa A."/>
            <person name="Platzer M."/>
            <person name="Groth M."/>
            <person name="Szafranski K."/>
            <person name="Schliwa M."/>
        </authorList>
    </citation>
    <scope>NUCLEOTIDE SEQUENCE [LARGE SCALE GENOMIC DNA]</scope>
</reference>
<keyword evidence="3" id="KW-1185">Reference proteome</keyword>
<dbReference type="SUPFAM" id="SSF49899">
    <property type="entry name" value="Concanavalin A-like lectins/glucanases"/>
    <property type="match status" value="1"/>
</dbReference>
<dbReference type="AlphaFoldDB" id="X6MPE6"/>
<dbReference type="Proteomes" id="UP000023152">
    <property type="component" value="Unassembled WGS sequence"/>
</dbReference>
<sequence length="569" mass="66511">MLGLCEQFFLGGSTIKKIWSESSEDGRLTLNQFVLWMKRVSLSQNGTIPTQTLLRTCVTPPKLDYPQKIVLESRNVAEFPKPEDTFRKKTNPNRGLANKLYLTLILKKNKYIYVYVHIHIQAINRPYAMTYDFNGTDRVFTLYKYLGTFCKITKKKKKKGLTPKFLFFVHSEDSDWNGQRSVMPERLKRSFSRELKWDNIVAELDDNEKVDRKDPDELELNWTEEKDEEIEERWQANGSALQITERRKTVQYVVRSNARSRADTGCAVGSVVAETGIHEWTIKYQINRGSTYPCWIGVSMAPGERGDRQPNYDCDVAQFPYWSIVWDVRGNKHLVVESRSEPVKSNMYWENENVTQSNVILITLNLPQRTITFRDQKKDTILFTEPNLPKGKKFRLLCCLKCPSDLFMIMSYHQTHVRDSSPSPVPLPSPKLSAQRRKSISREEMAEIEDTKMSSEFTAILSSMQDLTKQINDIQVTIQRQNIDISSDNINVRRNMLSQVIEFRKDLDKHQTSLLLLSNLLKPLERNLRKHENYTDYRVHSIFFIFLFLESIFTKKKQKPDSRTEPRKT</sequence>
<feature type="region of interest" description="Disordered" evidence="1">
    <location>
        <begin position="418"/>
        <end position="439"/>
    </location>
</feature>
<evidence type="ECO:0000313" key="3">
    <source>
        <dbReference type="Proteomes" id="UP000023152"/>
    </source>
</evidence>
<dbReference type="InterPro" id="IPR013320">
    <property type="entry name" value="ConA-like_dom_sf"/>
</dbReference>
<organism evidence="2 3">
    <name type="scientific">Reticulomyxa filosa</name>
    <dbReference type="NCBI Taxonomy" id="46433"/>
    <lineage>
        <taxon>Eukaryota</taxon>
        <taxon>Sar</taxon>
        <taxon>Rhizaria</taxon>
        <taxon>Retaria</taxon>
        <taxon>Foraminifera</taxon>
        <taxon>Monothalamids</taxon>
        <taxon>Reticulomyxidae</taxon>
        <taxon>Reticulomyxa</taxon>
    </lineage>
</organism>
<dbReference type="EMBL" id="ASPP01019248">
    <property type="protein sequence ID" value="ETO15312.1"/>
    <property type="molecule type" value="Genomic_DNA"/>
</dbReference>
<name>X6MPE6_RETFI</name>